<gene>
    <name evidence="1" type="ORF">SOCEGT47_002060</name>
</gene>
<evidence type="ECO:0000313" key="2">
    <source>
        <dbReference type="Proteomes" id="UP000295781"/>
    </source>
</evidence>
<accession>A0A4P2PT60</accession>
<evidence type="ECO:0000313" key="1">
    <source>
        <dbReference type="EMBL" id="AUX19754.1"/>
    </source>
</evidence>
<organism evidence="1 2">
    <name type="scientific">Sorangium cellulosum</name>
    <name type="common">Polyangium cellulosum</name>
    <dbReference type="NCBI Taxonomy" id="56"/>
    <lineage>
        <taxon>Bacteria</taxon>
        <taxon>Pseudomonadati</taxon>
        <taxon>Myxococcota</taxon>
        <taxon>Polyangia</taxon>
        <taxon>Polyangiales</taxon>
        <taxon>Polyangiaceae</taxon>
        <taxon>Sorangium</taxon>
    </lineage>
</organism>
<dbReference type="EMBL" id="CP012670">
    <property type="protein sequence ID" value="AUX19754.1"/>
    <property type="molecule type" value="Genomic_DNA"/>
</dbReference>
<sequence>MASCCLLVIACGADRHSGAGSRTEGQDAIIVMNGDDPEFFWRSSTQMALRALAEAPLAGARGELTGTPLLASDEGRRLLSYVVLCALPAGESLHEGEAGASLEGMVGLAPGWTSAPLQGVEAQRWVTACLLQTLNGLSMDVELRMTGSHPVLSGRGGAAASEFTTPDTTMFGNVFDPDGPAAFACIDNVDVTVCGVDWSAHSLQRICGLSPTCGATLLGPCSLSCAHAEDGHATCDTPEGDRYAEAISTRLHSGLSLDLLAPCSP</sequence>
<dbReference type="AlphaFoldDB" id="A0A4P2PT60"/>
<dbReference type="Proteomes" id="UP000295781">
    <property type="component" value="Chromosome"/>
</dbReference>
<proteinExistence type="predicted"/>
<name>A0A4P2PT60_SORCE</name>
<protein>
    <submittedName>
        <fullName evidence="1">Uncharacterized protein</fullName>
    </submittedName>
</protein>
<reference evidence="1 2" key="1">
    <citation type="submission" date="2015-09" db="EMBL/GenBank/DDBJ databases">
        <title>Sorangium comparison.</title>
        <authorList>
            <person name="Zaburannyi N."/>
            <person name="Bunk B."/>
            <person name="Overmann J."/>
            <person name="Mueller R."/>
        </authorList>
    </citation>
    <scope>NUCLEOTIDE SEQUENCE [LARGE SCALE GENOMIC DNA]</scope>
    <source>
        <strain evidence="1 2">So ceGT47</strain>
    </source>
</reference>